<name>A0AAV5UMV9_9BILA</name>
<proteinExistence type="predicted"/>
<dbReference type="PROSITE" id="PS50948">
    <property type="entry name" value="PAN"/>
    <property type="match status" value="1"/>
</dbReference>
<evidence type="ECO:0000313" key="2">
    <source>
        <dbReference type="EMBL" id="GMT02185.1"/>
    </source>
</evidence>
<keyword evidence="4" id="KW-1185">Reference proteome</keyword>
<organism evidence="3 4">
    <name type="scientific">Pristionchus entomophagus</name>
    <dbReference type="NCBI Taxonomy" id="358040"/>
    <lineage>
        <taxon>Eukaryota</taxon>
        <taxon>Metazoa</taxon>
        <taxon>Ecdysozoa</taxon>
        <taxon>Nematoda</taxon>
        <taxon>Chromadorea</taxon>
        <taxon>Rhabditida</taxon>
        <taxon>Rhabditina</taxon>
        <taxon>Diplogasteromorpha</taxon>
        <taxon>Diplogasteroidea</taxon>
        <taxon>Neodiplogasteridae</taxon>
        <taxon>Pristionchus</taxon>
    </lineage>
</organism>
<evidence type="ECO:0000259" key="1">
    <source>
        <dbReference type="PROSITE" id="PS50948"/>
    </source>
</evidence>
<feature type="domain" description="Apple" evidence="1">
    <location>
        <begin position="15"/>
        <end position="87"/>
    </location>
</feature>
<comment type="caution">
    <text evidence="3">The sequence shown here is derived from an EMBL/GenBank/DDBJ whole genome shotgun (WGS) entry which is preliminary data.</text>
</comment>
<evidence type="ECO:0000313" key="4">
    <source>
        <dbReference type="Proteomes" id="UP001432027"/>
    </source>
</evidence>
<gene>
    <name evidence="2" type="ORF">PENTCL1PPCAC_24359</name>
    <name evidence="3" type="ORF">PENTCL1PPCAC_30654</name>
</gene>
<dbReference type="EMBL" id="BTSX01000100">
    <property type="protein sequence ID" value="GMT08480.1"/>
    <property type="molecule type" value="Genomic_DNA"/>
</dbReference>
<sequence length="269" mass="29543">LLILITTFPSIQSSCFEQVGWGNKRPLIQMIDQCPTINQCEKDCLSERECTAFAFVNAKCALLGADSGSPDRCTSSNPTYWLRTAECDVTSTTTTTSTTTSTSAPSTKSQCPMTTPCGVITCEFSELCGDRCSEPIFTSTTFTSMSCPEPLLLYPTTYNFLGCYPPGRRWQEGPVSEGGAITPYMDLNVFCVAPSNNPTNKCWKIFFFTDSPECIHPTYTDTEAVCPANYSLQVDGKSIEVMNCDVNHWWTDENSAQIPASSNVCCCFV</sequence>
<dbReference type="EMBL" id="BTSX01000005">
    <property type="protein sequence ID" value="GMT02185.1"/>
    <property type="molecule type" value="Genomic_DNA"/>
</dbReference>
<dbReference type="InterPro" id="IPR003609">
    <property type="entry name" value="Pan_app"/>
</dbReference>
<feature type="non-terminal residue" evidence="3">
    <location>
        <position position="1"/>
    </location>
</feature>
<dbReference type="Proteomes" id="UP001432027">
    <property type="component" value="Unassembled WGS sequence"/>
</dbReference>
<accession>A0AAV5UMV9</accession>
<evidence type="ECO:0000313" key="3">
    <source>
        <dbReference type="EMBL" id="GMT08480.1"/>
    </source>
</evidence>
<reference evidence="3" key="1">
    <citation type="submission" date="2023-10" db="EMBL/GenBank/DDBJ databases">
        <title>Genome assembly of Pristionchus species.</title>
        <authorList>
            <person name="Yoshida K."/>
            <person name="Sommer R.J."/>
        </authorList>
    </citation>
    <scope>NUCLEOTIDE SEQUENCE</scope>
    <source>
        <strain evidence="3">RS0144</strain>
    </source>
</reference>
<dbReference type="AlphaFoldDB" id="A0AAV5UMV9"/>
<protein>
    <recommendedName>
        <fullName evidence="1">Apple domain-containing protein</fullName>
    </recommendedName>
</protein>